<dbReference type="Gene3D" id="2.170.150.40">
    <property type="entry name" value="Domain of unknown function (DUF427)"/>
    <property type="match status" value="1"/>
</dbReference>
<organism evidence="2 3">
    <name type="scientific">Shinella lacus</name>
    <dbReference type="NCBI Taxonomy" id="2654216"/>
    <lineage>
        <taxon>Bacteria</taxon>
        <taxon>Pseudomonadati</taxon>
        <taxon>Pseudomonadota</taxon>
        <taxon>Alphaproteobacteria</taxon>
        <taxon>Hyphomicrobiales</taxon>
        <taxon>Rhizobiaceae</taxon>
        <taxon>Shinella</taxon>
    </lineage>
</organism>
<dbReference type="PANTHER" id="PTHR34310">
    <property type="entry name" value="DUF427 DOMAIN PROTEIN (AFU_ORTHOLOGUE AFUA_3G02220)"/>
    <property type="match status" value="1"/>
</dbReference>
<dbReference type="EMBL" id="WHSB02000001">
    <property type="protein sequence ID" value="MCQ4628591.1"/>
    <property type="molecule type" value="Genomic_DNA"/>
</dbReference>
<evidence type="ECO:0000259" key="1">
    <source>
        <dbReference type="Pfam" id="PF04248"/>
    </source>
</evidence>
<dbReference type="Pfam" id="PF04248">
    <property type="entry name" value="NTP_transf_9"/>
    <property type="match status" value="1"/>
</dbReference>
<feature type="domain" description="DUF427" evidence="1">
    <location>
        <begin position="24"/>
        <end position="113"/>
    </location>
</feature>
<dbReference type="PANTHER" id="PTHR34310:SF9">
    <property type="entry name" value="BLR5716 PROTEIN"/>
    <property type="match status" value="1"/>
</dbReference>
<name>A0ABT1R0B6_9HYPH</name>
<gene>
    <name evidence="2" type="ORF">GB927_001010</name>
</gene>
<evidence type="ECO:0000313" key="2">
    <source>
        <dbReference type="EMBL" id="MCQ4628591.1"/>
    </source>
</evidence>
<protein>
    <submittedName>
        <fullName evidence="2">DUF427 domain-containing protein</fullName>
    </submittedName>
</protein>
<dbReference type="InterPro" id="IPR007361">
    <property type="entry name" value="DUF427"/>
</dbReference>
<evidence type="ECO:0000313" key="3">
    <source>
        <dbReference type="Proteomes" id="UP000996601"/>
    </source>
</evidence>
<accession>A0ABT1R0B6</accession>
<keyword evidence="3" id="KW-1185">Reference proteome</keyword>
<dbReference type="RefSeq" id="WP_256114636.1">
    <property type="nucleotide sequence ID" value="NZ_WHSB02000001.1"/>
</dbReference>
<dbReference type="Proteomes" id="UP000996601">
    <property type="component" value="Unassembled WGS sequence"/>
</dbReference>
<proteinExistence type="predicted"/>
<dbReference type="InterPro" id="IPR038694">
    <property type="entry name" value="DUF427_sf"/>
</dbReference>
<reference evidence="2" key="1">
    <citation type="submission" date="2021-07" db="EMBL/GenBank/DDBJ databases">
        <title>Shinella sp. nov., a novel member of the genus Shinella from water.</title>
        <authorList>
            <person name="Deng Y."/>
        </authorList>
    </citation>
    <scope>NUCLEOTIDE SEQUENCE</scope>
    <source>
        <strain evidence="2">CPCC 100929</strain>
    </source>
</reference>
<comment type="caution">
    <text evidence="2">The sequence shown here is derived from an EMBL/GenBank/DDBJ whole genome shotgun (WGS) entry which is preliminary data.</text>
</comment>
<sequence length="126" mass="14158">MAERIVKMPGPDHPISIERIPARVVVRAAGQVIGSSQRALRLREATYPAVVYMPRPDMDMTLLERTEHKSYCPYKGEASYFSIPLSGGTNAAWSYETPYPSVAEIEGHIAFYADRVEIDEVQDIEE</sequence>